<name>A0A8J6H734_TENMO</name>
<protein>
    <submittedName>
        <fullName evidence="2">Uncharacterized protein</fullName>
    </submittedName>
</protein>
<gene>
    <name evidence="2" type="ORF">GEV33_014242</name>
</gene>
<feature type="region of interest" description="Disordered" evidence="1">
    <location>
        <begin position="75"/>
        <end position="100"/>
    </location>
</feature>
<reference evidence="2" key="1">
    <citation type="journal article" date="2020" name="J Insects Food Feed">
        <title>The yellow mealworm (Tenebrio molitor) genome: a resource for the emerging insects as food and feed industry.</title>
        <authorList>
            <person name="Eriksson T."/>
            <person name="Andere A."/>
            <person name="Kelstrup H."/>
            <person name="Emery V."/>
            <person name="Picard C."/>
        </authorList>
    </citation>
    <scope>NUCLEOTIDE SEQUENCE</scope>
    <source>
        <strain evidence="2">Stoneville</strain>
        <tissue evidence="2">Whole head</tissue>
    </source>
</reference>
<reference evidence="2" key="2">
    <citation type="submission" date="2021-08" db="EMBL/GenBank/DDBJ databases">
        <authorList>
            <person name="Eriksson T."/>
        </authorList>
    </citation>
    <scope>NUCLEOTIDE SEQUENCE</scope>
    <source>
        <strain evidence="2">Stoneville</strain>
        <tissue evidence="2">Whole head</tissue>
    </source>
</reference>
<organism evidence="2 3">
    <name type="scientific">Tenebrio molitor</name>
    <name type="common">Yellow mealworm beetle</name>
    <dbReference type="NCBI Taxonomy" id="7067"/>
    <lineage>
        <taxon>Eukaryota</taxon>
        <taxon>Metazoa</taxon>
        <taxon>Ecdysozoa</taxon>
        <taxon>Arthropoda</taxon>
        <taxon>Hexapoda</taxon>
        <taxon>Insecta</taxon>
        <taxon>Pterygota</taxon>
        <taxon>Neoptera</taxon>
        <taxon>Endopterygota</taxon>
        <taxon>Coleoptera</taxon>
        <taxon>Polyphaga</taxon>
        <taxon>Cucujiformia</taxon>
        <taxon>Tenebrionidae</taxon>
        <taxon>Tenebrio</taxon>
    </lineage>
</organism>
<comment type="caution">
    <text evidence="2">The sequence shown here is derived from an EMBL/GenBank/DDBJ whole genome shotgun (WGS) entry which is preliminary data.</text>
</comment>
<accession>A0A8J6H734</accession>
<sequence length="263" mass="30029">MFVPANEIKLIRKRRNSRNNAKDADVSGVQFPRREIYESTSPVFRFSNCMIDAGGGERRPFPVDKAGRTVFAGGKERQDGWRSEDDKLEMNAPQNRQTTNRKAGNNELLKIKRFISEVLLCVSPNNRERSELIEHQLARISWEYREHARVECASGSDRVISVSSSAEDVNVPGLSPGLEKDERKDQSSCGTRRGSLGRGVSRPNLAYDVISIRYQSLRLLKADPQRFRPSLLLHKYATARRVDQHRDTHAPHRLCDSLHLHRN</sequence>
<evidence type="ECO:0000256" key="1">
    <source>
        <dbReference type="SAM" id="MobiDB-lite"/>
    </source>
</evidence>
<dbReference type="Proteomes" id="UP000719412">
    <property type="component" value="Unassembled WGS sequence"/>
</dbReference>
<feature type="region of interest" description="Disordered" evidence="1">
    <location>
        <begin position="164"/>
        <end position="197"/>
    </location>
</feature>
<dbReference type="AlphaFoldDB" id="A0A8J6H734"/>
<evidence type="ECO:0000313" key="2">
    <source>
        <dbReference type="EMBL" id="KAH0808547.1"/>
    </source>
</evidence>
<keyword evidence="3" id="KW-1185">Reference proteome</keyword>
<proteinExistence type="predicted"/>
<dbReference type="EMBL" id="JABDTM020028679">
    <property type="protein sequence ID" value="KAH0808547.1"/>
    <property type="molecule type" value="Genomic_DNA"/>
</dbReference>
<feature type="compositionally biased region" description="Basic and acidic residues" evidence="1">
    <location>
        <begin position="75"/>
        <end position="89"/>
    </location>
</feature>
<evidence type="ECO:0000313" key="3">
    <source>
        <dbReference type="Proteomes" id="UP000719412"/>
    </source>
</evidence>